<dbReference type="Pfam" id="PF07963">
    <property type="entry name" value="N_methyl"/>
    <property type="match status" value="1"/>
</dbReference>
<sequence length="176" mass="20024">MTRMRPSAIYLNESLAAMNKHRNRIHDTAAKPRRASHGFTLIELMIVVVVIGVLTAIAFPSYKNYVKRAKKADAQRIMMQVALDQEDILLTTRRYSPQDDDSLKGKYLSPKERIDYPYTFEVNTNNEQETSVDCATGWDDGQKFEIVATPVDNRVMDGEEPLTLCSDGSRHPDGEW</sequence>
<dbReference type="InterPro" id="IPR045584">
    <property type="entry name" value="Pilin-like"/>
</dbReference>
<dbReference type="SUPFAM" id="SSF54523">
    <property type="entry name" value="Pili subunits"/>
    <property type="match status" value="1"/>
</dbReference>
<comment type="caution">
    <text evidence="2">The sequence shown here is derived from an EMBL/GenBank/DDBJ whole genome shotgun (WGS) entry which is preliminary data.</text>
</comment>
<evidence type="ECO:0000313" key="3">
    <source>
        <dbReference type="Proteomes" id="UP000322981"/>
    </source>
</evidence>
<dbReference type="GO" id="GO:0043683">
    <property type="term" value="P:type IV pilus assembly"/>
    <property type="evidence" value="ECO:0007669"/>
    <property type="project" value="InterPro"/>
</dbReference>
<name>A0A5M8FUL0_9GAMM</name>
<dbReference type="PANTHER" id="PTHR30093:SF47">
    <property type="entry name" value="TYPE IV PILUS NON-CORE MINOR PILIN PILE"/>
    <property type="match status" value="1"/>
</dbReference>
<accession>A0A5M8FUL0</accession>
<evidence type="ECO:0000313" key="2">
    <source>
        <dbReference type="EMBL" id="KAA6187475.1"/>
    </source>
</evidence>
<feature type="transmembrane region" description="Helical" evidence="1">
    <location>
        <begin position="41"/>
        <end position="62"/>
    </location>
</feature>
<dbReference type="InterPro" id="IPR031982">
    <property type="entry name" value="PilE-like"/>
</dbReference>
<dbReference type="EMBL" id="VWXX01000002">
    <property type="protein sequence ID" value="KAA6187475.1"/>
    <property type="molecule type" value="Genomic_DNA"/>
</dbReference>
<dbReference type="Proteomes" id="UP000322981">
    <property type="component" value="Unassembled WGS sequence"/>
</dbReference>
<protein>
    <submittedName>
        <fullName evidence="2">Prepilin-type N-terminal cleavage/methylation domain-containing protein</fullName>
    </submittedName>
</protein>
<dbReference type="AlphaFoldDB" id="A0A5M8FUL0"/>
<dbReference type="NCBIfam" id="TIGR02532">
    <property type="entry name" value="IV_pilin_GFxxxE"/>
    <property type="match status" value="1"/>
</dbReference>
<gene>
    <name evidence="2" type="ORF">F2Q65_02890</name>
</gene>
<dbReference type="OrthoDB" id="5296638at2"/>
<dbReference type="Gene3D" id="3.30.700.10">
    <property type="entry name" value="Glycoprotein, Type 4 Pilin"/>
    <property type="match status" value="1"/>
</dbReference>
<reference evidence="2 3" key="1">
    <citation type="submission" date="2019-09" db="EMBL/GenBank/DDBJ databases">
        <title>Whole-genome sequence of the purple sulfur bacterium Thiohalocapsa marina DSM 19078.</title>
        <authorList>
            <person name="Kyndt J.A."/>
            <person name="Meyer T.E."/>
        </authorList>
    </citation>
    <scope>NUCLEOTIDE SEQUENCE [LARGE SCALE GENOMIC DNA]</scope>
    <source>
        <strain evidence="2 3">DSM 19078</strain>
    </source>
</reference>
<keyword evidence="3" id="KW-1185">Reference proteome</keyword>
<dbReference type="PROSITE" id="PS00409">
    <property type="entry name" value="PROKAR_NTER_METHYL"/>
    <property type="match status" value="1"/>
</dbReference>
<dbReference type="PANTHER" id="PTHR30093">
    <property type="entry name" value="GENERAL SECRETION PATHWAY PROTEIN G"/>
    <property type="match status" value="1"/>
</dbReference>
<proteinExistence type="predicted"/>
<keyword evidence="1" id="KW-1133">Transmembrane helix</keyword>
<dbReference type="InterPro" id="IPR012902">
    <property type="entry name" value="N_methyl_site"/>
</dbReference>
<keyword evidence="1" id="KW-0812">Transmembrane</keyword>
<keyword evidence="1" id="KW-0472">Membrane</keyword>
<dbReference type="Pfam" id="PF16732">
    <property type="entry name" value="ComP_DUS"/>
    <property type="match status" value="1"/>
</dbReference>
<organism evidence="2 3">
    <name type="scientific">Thiohalocapsa marina</name>
    <dbReference type="NCBI Taxonomy" id="424902"/>
    <lineage>
        <taxon>Bacteria</taxon>
        <taxon>Pseudomonadati</taxon>
        <taxon>Pseudomonadota</taxon>
        <taxon>Gammaproteobacteria</taxon>
        <taxon>Chromatiales</taxon>
        <taxon>Chromatiaceae</taxon>
        <taxon>Thiohalocapsa</taxon>
    </lineage>
</organism>
<evidence type="ECO:0000256" key="1">
    <source>
        <dbReference type="SAM" id="Phobius"/>
    </source>
</evidence>